<gene>
    <name evidence="13" type="ORF">MYCIT1_LOCUS32562</name>
</gene>
<evidence type="ECO:0000256" key="2">
    <source>
        <dbReference type="ARBA" id="ARBA00012513"/>
    </source>
</evidence>
<keyword evidence="3" id="KW-0723">Serine/threonine-protein kinase</keyword>
<dbReference type="SMART" id="SM00220">
    <property type="entry name" value="S_TKc"/>
    <property type="match status" value="1"/>
</dbReference>
<evidence type="ECO:0000256" key="8">
    <source>
        <dbReference type="ARBA" id="ARBA00047899"/>
    </source>
</evidence>
<evidence type="ECO:0000256" key="11">
    <source>
        <dbReference type="SAM" id="MobiDB-lite"/>
    </source>
</evidence>
<dbReference type="PANTHER" id="PTHR24356:SF163">
    <property type="entry name" value="3-PHOSPHOINOSITIDE-DEPENDENT PROTEIN KINASE 1-RELATED"/>
    <property type="match status" value="1"/>
</dbReference>
<evidence type="ECO:0000313" key="13">
    <source>
        <dbReference type="EMBL" id="CAK5281438.1"/>
    </source>
</evidence>
<feature type="binding site" evidence="10">
    <location>
        <position position="198"/>
    </location>
    <ligand>
        <name>ATP</name>
        <dbReference type="ChEBI" id="CHEBI:30616"/>
    </ligand>
</feature>
<keyword evidence="14" id="KW-1185">Reference proteome</keyword>
<dbReference type="EMBL" id="CAVNYO010000444">
    <property type="protein sequence ID" value="CAK5281438.1"/>
    <property type="molecule type" value="Genomic_DNA"/>
</dbReference>
<dbReference type="Gene3D" id="2.30.29.30">
    <property type="entry name" value="Pleckstrin-homology domain (PH domain)/Phosphotyrosine-binding domain (PTB)"/>
    <property type="match status" value="1"/>
</dbReference>
<dbReference type="GO" id="GO:0005524">
    <property type="term" value="F:ATP binding"/>
    <property type="evidence" value="ECO:0007669"/>
    <property type="project" value="UniProtKB-UniRule"/>
</dbReference>
<dbReference type="InterPro" id="IPR000719">
    <property type="entry name" value="Prot_kinase_dom"/>
</dbReference>
<sequence length="658" mass="72072">MDSTVPFVQVVLSADHVGPDTTGGVHYGSASIIGRRLESKNAERVPKNRIHGAALAVHHSGVGRPCELIVMLTGERNPPPSLADLSRNTSVISTSSTESELDLTPPRPRPIRTFSAPRSRSPQSPTSRAGSRPPPSYLSRELGVAEPTTSPAKGKSPARSSGKVTLHDFQFGSTLGEGSYSTVKLATSRVDGKQYAVKVITKNHLVRAGKVGTATAERDALLRLNGHPGIVFLYYTFQDEWSLYFVIDLATMGEMQSLISRLGSLSTQCTRYFSAQIADALEYIHSKGVLHRDLKPENLLLDSAYRIKITDFGTGKVLAQGGEYGFYSDYWAFGCVIFQMISGRFAFNDLSDYLTWQKIKRVEYEFPEGFDEEAKNLVQRLLVYDPSARLGAGQTDNDTTALKAHAFFSPITWTSLWTDVAPPIEPGLVVREQPSAESENARWEDFGQAWDKLALQDDEDSDEIEWAKTDPERSPGTAGRSSARDDSSSSSGHGDPAAGTSLRVQVSDPDGRAVQVERGRDRAPTPLRGGDADTTVFAAALKLSPEEHIVMHSPVEHITSRRRASRILLAIPPKSKRRHLVLTNQRLICLKLSNWSIKTEMLLASQGKTSTGVITDVQRRGQHQFVLTVSPAKMHIYSASDATSADIWVERILASQSG</sequence>
<dbReference type="PROSITE" id="PS50011">
    <property type="entry name" value="PROTEIN_KINASE_DOM"/>
    <property type="match status" value="1"/>
</dbReference>
<proteinExistence type="inferred from homology"/>
<organism evidence="13 14">
    <name type="scientific">Mycena citricolor</name>
    <dbReference type="NCBI Taxonomy" id="2018698"/>
    <lineage>
        <taxon>Eukaryota</taxon>
        <taxon>Fungi</taxon>
        <taxon>Dikarya</taxon>
        <taxon>Basidiomycota</taxon>
        <taxon>Agaricomycotina</taxon>
        <taxon>Agaricomycetes</taxon>
        <taxon>Agaricomycetidae</taxon>
        <taxon>Agaricales</taxon>
        <taxon>Marasmiineae</taxon>
        <taxon>Mycenaceae</taxon>
        <taxon>Mycena</taxon>
    </lineage>
</organism>
<dbReference type="EC" id="2.7.11.1" evidence="2"/>
<dbReference type="PANTHER" id="PTHR24356">
    <property type="entry name" value="SERINE/THREONINE-PROTEIN KINASE"/>
    <property type="match status" value="1"/>
</dbReference>
<dbReference type="GO" id="GO:0035556">
    <property type="term" value="P:intracellular signal transduction"/>
    <property type="evidence" value="ECO:0007669"/>
    <property type="project" value="TreeGrafter"/>
</dbReference>
<keyword evidence="4" id="KW-0808">Transferase</keyword>
<keyword evidence="5 10" id="KW-0547">Nucleotide-binding</keyword>
<dbReference type="Gene3D" id="3.30.200.20">
    <property type="entry name" value="Phosphorylase Kinase, domain 1"/>
    <property type="match status" value="1"/>
</dbReference>
<comment type="catalytic activity">
    <reaction evidence="9">
        <text>L-seryl-[protein] + ATP = O-phospho-L-seryl-[protein] + ADP + H(+)</text>
        <dbReference type="Rhea" id="RHEA:17989"/>
        <dbReference type="Rhea" id="RHEA-COMP:9863"/>
        <dbReference type="Rhea" id="RHEA-COMP:11604"/>
        <dbReference type="ChEBI" id="CHEBI:15378"/>
        <dbReference type="ChEBI" id="CHEBI:29999"/>
        <dbReference type="ChEBI" id="CHEBI:30616"/>
        <dbReference type="ChEBI" id="CHEBI:83421"/>
        <dbReference type="ChEBI" id="CHEBI:456216"/>
        <dbReference type="EC" id="2.7.11.1"/>
    </reaction>
</comment>
<dbReference type="InterPro" id="IPR017441">
    <property type="entry name" value="Protein_kinase_ATP_BS"/>
</dbReference>
<dbReference type="PROSITE" id="PS00108">
    <property type="entry name" value="PROTEIN_KINASE_ST"/>
    <property type="match status" value="1"/>
</dbReference>
<dbReference type="SUPFAM" id="SSF56112">
    <property type="entry name" value="Protein kinase-like (PK-like)"/>
    <property type="match status" value="1"/>
</dbReference>
<evidence type="ECO:0000256" key="4">
    <source>
        <dbReference type="ARBA" id="ARBA00022679"/>
    </source>
</evidence>
<dbReference type="InterPro" id="IPR039046">
    <property type="entry name" value="PDPK1"/>
</dbReference>
<dbReference type="AlphaFoldDB" id="A0AAD2K6H0"/>
<evidence type="ECO:0000259" key="12">
    <source>
        <dbReference type="PROSITE" id="PS50011"/>
    </source>
</evidence>
<dbReference type="InterPro" id="IPR050236">
    <property type="entry name" value="Ser_Thr_kinase_AGC"/>
</dbReference>
<dbReference type="Proteomes" id="UP001295794">
    <property type="component" value="Unassembled WGS sequence"/>
</dbReference>
<dbReference type="GO" id="GO:0004674">
    <property type="term" value="F:protein serine/threonine kinase activity"/>
    <property type="evidence" value="ECO:0007669"/>
    <property type="project" value="UniProtKB-KW"/>
</dbReference>
<dbReference type="InterPro" id="IPR011993">
    <property type="entry name" value="PH-like_dom_sf"/>
</dbReference>
<evidence type="ECO:0000256" key="9">
    <source>
        <dbReference type="ARBA" id="ARBA00048679"/>
    </source>
</evidence>
<comment type="similarity">
    <text evidence="1">Belongs to the protein kinase superfamily. AGC Ser/Thr protein kinase family. PDPK1 subfamily.</text>
</comment>
<evidence type="ECO:0000313" key="14">
    <source>
        <dbReference type="Proteomes" id="UP001295794"/>
    </source>
</evidence>
<comment type="caution">
    <text evidence="13">The sequence shown here is derived from an EMBL/GenBank/DDBJ whole genome shotgun (WGS) entry which is preliminary data.</text>
</comment>
<dbReference type="Gene3D" id="1.10.510.10">
    <property type="entry name" value="Transferase(Phosphotransferase) domain 1"/>
    <property type="match status" value="2"/>
</dbReference>
<evidence type="ECO:0000256" key="1">
    <source>
        <dbReference type="ARBA" id="ARBA00010006"/>
    </source>
</evidence>
<evidence type="ECO:0000256" key="10">
    <source>
        <dbReference type="PROSITE-ProRule" id="PRU10141"/>
    </source>
</evidence>
<evidence type="ECO:0000256" key="5">
    <source>
        <dbReference type="ARBA" id="ARBA00022741"/>
    </source>
</evidence>
<name>A0AAD2K6H0_9AGAR</name>
<feature type="compositionally biased region" description="Basic and acidic residues" evidence="11">
    <location>
        <begin position="509"/>
        <end position="523"/>
    </location>
</feature>
<keyword evidence="6" id="KW-0418">Kinase</keyword>
<dbReference type="Pfam" id="PF00069">
    <property type="entry name" value="Pkinase"/>
    <property type="match status" value="1"/>
</dbReference>
<dbReference type="PROSITE" id="PS00107">
    <property type="entry name" value="PROTEIN_KINASE_ATP"/>
    <property type="match status" value="1"/>
</dbReference>
<keyword evidence="7 10" id="KW-0067">ATP-binding</keyword>
<comment type="catalytic activity">
    <reaction evidence="8">
        <text>L-threonyl-[protein] + ATP = O-phospho-L-threonyl-[protein] + ADP + H(+)</text>
        <dbReference type="Rhea" id="RHEA:46608"/>
        <dbReference type="Rhea" id="RHEA-COMP:11060"/>
        <dbReference type="Rhea" id="RHEA-COMP:11605"/>
        <dbReference type="ChEBI" id="CHEBI:15378"/>
        <dbReference type="ChEBI" id="CHEBI:30013"/>
        <dbReference type="ChEBI" id="CHEBI:30616"/>
        <dbReference type="ChEBI" id="CHEBI:61977"/>
        <dbReference type="ChEBI" id="CHEBI:456216"/>
        <dbReference type="EC" id="2.7.11.1"/>
    </reaction>
</comment>
<accession>A0AAD2K6H0</accession>
<dbReference type="CDD" id="cd05581">
    <property type="entry name" value="STKc_PDK1"/>
    <property type="match status" value="1"/>
</dbReference>
<evidence type="ECO:0000256" key="7">
    <source>
        <dbReference type="ARBA" id="ARBA00022840"/>
    </source>
</evidence>
<evidence type="ECO:0000256" key="6">
    <source>
        <dbReference type="ARBA" id="ARBA00022777"/>
    </source>
</evidence>
<feature type="domain" description="Protein kinase" evidence="12">
    <location>
        <begin position="169"/>
        <end position="408"/>
    </location>
</feature>
<dbReference type="InterPro" id="IPR011009">
    <property type="entry name" value="Kinase-like_dom_sf"/>
</dbReference>
<reference evidence="13" key="1">
    <citation type="submission" date="2023-11" db="EMBL/GenBank/DDBJ databases">
        <authorList>
            <person name="De Vega J J."/>
            <person name="De Vega J J."/>
        </authorList>
    </citation>
    <scope>NUCLEOTIDE SEQUENCE</scope>
</reference>
<evidence type="ECO:0000256" key="3">
    <source>
        <dbReference type="ARBA" id="ARBA00022527"/>
    </source>
</evidence>
<dbReference type="InterPro" id="IPR008271">
    <property type="entry name" value="Ser/Thr_kinase_AS"/>
</dbReference>
<feature type="region of interest" description="Disordered" evidence="11">
    <location>
        <begin position="457"/>
        <end position="531"/>
    </location>
</feature>
<protein>
    <recommendedName>
        <fullName evidence="2">non-specific serine/threonine protein kinase</fullName>
        <ecNumber evidence="2">2.7.11.1</ecNumber>
    </recommendedName>
</protein>
<feature type="compositionally biased region" description="Low complexity" evidence="11">
    <location>
        <begin position="115"/>
        <end position="128"/>
    </location>
</feature>
<dbReference type="CDD" id="cd00821">
    <property type="entry name" value="PH"/>
    <property type="match status" value="1"/>
</dbReference>
<feature type="region of interest" description="Disordered" evidence="11">
    <location>
        <begin position="79"/>
        <end position="162"/>
    </location>
</feature>